<keyword evidence="2" id="KW-1185">Reference proteome</keyword>
<evidence type="ECO:0000313" key="1">
    <source>
        <dbReference type="EMBL" id="CAJ1387106.1"/>
    </source>
</evidence>
<comment type="caution">
    <text evidence="1">The sequence shown here is derived from an EMBL/GenBank/DDBJ whole genome shotgun (WGS) entry which is preliminary data.</text>
</comment>
<organism evidence="1 2">
    <name type="scientific">Effrenium voratum</name>
    <dbReference type="NCBI Taxonomy" id="2562239"/>
    <lineage>
        <taxon>Eukaryota</taxon>
        <taxon>Sar</taxon>
        <taxon>Alveolata</taxon>
        <taxon>Dinophyceae</taxon>
        <taxon>Suessiales</taxon>
        <taxon>Symbiodiniaceae</taxon>
        <taxon>Effrenium</taxon>
    </lineage>
</organism>
<dbReference type="Proteomes" id="UP001178507">
    <property type="component" value="Unassembled WGS sequence"/>
</dbReference>
<name>A0AA36MV17_9DINO</name>
<sequence length="65" mass="6802">MGALLIRVASNERYTATGVTAEGYLTFTVDPIQALEVLTLCVCVPPPGGSLCSVKAASGMAPFWR</sequence>
<accession>A0AA36MV17</accession>
<dbReference type="AlphaFoldDB" id="A0AA36MV17"/>
<evidence type="ECO:0000313" key="2">
    <source>
        <dbReference type="Proteomes" id="UP001178507"/>
    </source>
</evidence>
<gene>
    <name evidence="1" type="ORF">EVOR1521_LOCUS13241</name>
</gene>
<protein>
    <submittedName>
        <fullName evidence="1">Uncharacterized protein</fullName>
    </submittedName>
</protein>
<reference evidence="1" key="1">
    <citation type="submission" date="2023-08" db="EMBL/GenBank/DDBJ databases">
        <authorList>
            <person name="Chen Y."/>
            <person name="Shah S."/>
            <person name="Dougan E. K."/>
            <person name="Thang M."/>
            <person name="Chan C."/>
        </authorList>
    </citation>
    <scope>NUCLEOTIDE SEQUENCE</scope>
</reference>
<proteinExistence type="predicted"/>
<dbReference type="EMBL" id="CAUJNA010001458">
    <property type="protein sequence ID" value="CAJ1387106.1"/>
    <property type="molecule type" value="Genomic_DNA"/>
</dbReference>